<dbReference type="OrthoDB" id="7428686at2"/>
<evidence type="ECO:0008006" key="4">
    <source>
        <dbReference type="Google" id="ProtNLM"/>
    </source>
</evidence>
<gene>
    <name evidence="2" type="ORF">E5222_01305</name>
</gene>
<dbReference type="RefSeq" id="WP_136691781.1">
    <property type="nucleotide sequence ID" value="NZ_SSHH01000001.1"/>
</dbReference>
<proteinExistence type="predicted"/>
<organism evidence="2 3">
    <name type="scientific">Alteraurantiacibacter aquimixticola</name>
    <dbReference type="NCBI Taxonomy" id="2489173"/>
    <lineage>
        <taxon>Bacteria</taxon>
        <taxon>Pseudomonadati</taxon>
        <taxon>Pseudomonadota</taxon>
        <taxon>Alphaproteobacteria</taxon>
        <taxon>Sphingomonadales</taxon>
        <taxon>Erythrobacteraceae</taxon>
        <taxon>Alteraurantiacibacter</taxon>
    </lineage>
</organism>
<evidence type="ECO:0000313" key="2">
    <source>
        <dbReference type="EMBL" id="TIX51146.1"/>
    </source>
</evidence>
<evidence type="ECO:0000313" key="3">
    <source>
        <dbReference type="Proteomes" id="UP000309389"/>
    </source>
</evidence>
<protein>
    <recommendedName>
        <fullName evidence="4">Lipoprotein</fullName>
    </recommendedName>
</protein>
<feature type="chain" id="PRO_5020813334" description="Lipoprotein" evidence="1">
    <location>
        <begin position="24"/>
        <end position="259"/>
    </location>
</feature>
<dbReference type="PROSITE" id="PS51257">
    <property type="entry name" value="PROKAR_LIPOPROTEIN"/>
    <property type="match status" value="1"/>
</dbReference>
<reference evidence="2 3" key="1">
    <citation type="submission" date="2019-04" db="EMBL/GenBank/DDBJ databases">
        <title>Altererythrobacter aquimixticola sp. nov., isolated from sediment of junction between the ocean and a freshwater spring.</title>
        <authorList>
            <person name="Yoon J.-H."/>
        </authorList>
    </citation>
    <scope>NUCLEOTIDE SEQUENCE [LARGE SCALE GENOMIC DNA]</scope>
    <source>
        <strain evidence="2 3">SSKS-13</strain>
    </source>
</reference>
<sequence length="259" mass="28171">MAFKRFVAAALMALSLASCGDDAFPDYHYKMTVYVGGQAFSSVRAVEQEEVSSVVDSTGRTVKTSMRGEAVIIDHPNGRTYYALLSKPGSPQYGAFAAELALMPLVTKAQRASTDNWTGGNQSGDLDLRARDHQAMVAIEGPQELRRRVPVDELRRHSGSGDPDFPAWPMFVTFSDPADPRTVREVSPDSLGVERITIEITDEGVTTGIEELLAWLPRYYDRQLSGSTTESLRDQQESGISARLGAGSFSAGNGLSPYQ</sequence>
<accession>A0A4T3F1V7</accession>
<keyword evidence="1" id="KW-0732">Signal</keyword>
<keyword evidence="3" id="KW-1185">Reference proteome</keyword>
<feature type="signal peptide" evidence="1">
    <location>
        <begin position="1"/>
        <end position="23"/>
    </location>
</feature>
<dbReference type="Proteomes" id="UP000309389">
    <property type="component" value="Unassembled WGS sequence"/>
</dbReference>
<dbReference type="EMBL" id="SSHH01000001">
    <property type="protein sequence ID" value="TIX51146.1"/>
    <property type="molecule type" value="Genomic_DNA"/>
</dbReference>
<dbReference type="AlphaFoldDB" id="A0A4T3F1V7"/>
<name>A0A4T3F1V7_9SPHN</name>
<comment type="caution">
    <text evidence="2">The sequence shown here is derived from an EMBL/GenBank/DDBJ whole genome shotgun (WGS) entry which is preliminary data.</text>
</comment>
<evidence type="ECO:0000256" key="1">
    <source>
        <dbReference type="SAM" id="SignalP"/>
    </source>
</evidence>